<dbReference type="AlphaFoldDB" id="A0A075R5M9"/>
<proteinExistence type="predicted"/>
<organism evidence="2 3">
    <name type="scientific">Brevibacillus laterosporus LMG 15441</name>
    <dbReference type="NCBI Taxonomy" id="1042163"/>
    <lineage>
        <taxon>Bacteria</taxon>
        <taxon>Bacillati</taxon>
        <taxon>Bacillota</taxon>
        <taxon>Bacilli</taxon>
        <taxon>Bacillales</taxon>
        <taxon>Paenibacillaceae</taxon>
        <taxon>Brevibacillus</taxon>
    </lineage>
</organism>
<evidence type="ECO:0000313" key="3">
    <source>
        <dbReference type="Proteomes" id="UP000005850"/>
    </source>
</evidence>
<reference evidence="2 3" key="1">
    <citation type="journal article" date="2011" name="J. Bacteriol.">
        <title>Genome sequence of Brevibacillus laterosporus LMG 15441, a pathogen of invertebrates.</title>
        <authorList>
            <person name="Djukic M."/>
            <person name="Poehlein A."/>
            <person name="Thurmer A."/>
            <person name="Daniel R."/>
        </authorList>
    </citation>
    <scope>NUCLEOTIDE SEQUENCE [LARGE SCALE GENOMIC DNA]</scope>
    <source>
        <strain evidence="2 3">LMG 15441</strain>
    </source>
</reference>
<evidence type="ECO:0000313" key="2">
    <source>
        <dbReference type="EMBL" id="AIG26473.1"/>
    </source>
</evidence>
<dbReference type="HOGENOM" id="CLU_3285979_0_0_9"/>
<evidence type="ECO:0000256" key="1">
    <source>
        <dbReference type="SAM" id="Phobius"/>
    </source>
</evidence>
<keyword evidence="1" id="KW-0812">Transmembrane</keyword>
<keyword evidence="1" id="KW-1133">Transmembrane helix</keyword>
<accession>A0A075R5M9</accession>
<dbReference type="STRING" id="1042163.BRLA_c021520"/>
<protein>
    <submittedName>
        <fullName evidence="2">Uncharacterized protein</fullName>
    </submittedName>
</protein>
<keyword evidence="3" id="KW-1185">Reference proteome</keyword>
<feature type="transmembrane region" description="Helical" evidence="1">
    <location>
        <begin position="12"/>
        <end position="34"/>
    </location>
</feature>
<dbReference type="KEGG" id="blr:BRLA_c021520"/>
<keyword evidence="1" id="KW-0472">Membrane</keyword>
<dbReference type="Proteomes" id="UP000005850">
    <property type="component" value="Chromosome"/>
</dbReference>
<name>A0A075R5M9_BRELA</name>
<dbReference type="EMBL" id="CP007806">
    <property type="protein sequence ID" value="AIG26473.1"/>
    <property type="molecule type" value="Genomic_DNA"/>
</dbReference>
<gene>
    <name evidence="2" type="ORF">BRLA_c021520</name>
</gene>
<sequence>MKVQFQSKKAEWILIISNGLIILGKERVFMSILIPTKTVA</sequence>